<reference evidence="10 11" key="1">
    <citation type="submission" date="2021-07" db="EMBL/GenBank/DDBJ databases">
        <authorList>
            <person name="Kim M.K."/>
        </authorList>
    </citation>
    <scope>NUCLEOTIDE SEQUENCE [LARGE SCALE GENOMIC DNA]</scope>
    <source>
        <strain evidence="10 11">HLY7-15</strain>
    </source>
</reference>
<dbReference type="InterPro" id="IPR007353">
    <property type="entry name" value="DUF421"/>
</dbReference>
<dbReference type="PANTHER" id="PTHR34582">
    <property type="entry name" value="UPF0702 TRANSMEMBRANE PROTEIN YCAP"/>
    <property type="match status" value="1"/>
</dbReference>
<dbReference type="InterPro" id="IPR023090">
    <property type="entry name" value="UPF0702_alpha/beta_dom_sf"/>
</dbReference>
<protein>
    <submittedName>
        <fullName evidence="10">DUF421 domain-containing protein</fullName>
    </submittedName>
</protein>
<evidence type="ECO:0000256" key="1">
    <source>
        <dbReference type="ARBA" id="ARBA00004651"/>
    </source>
</evidence>
<evidence type="ECO:0000256" key="4">
    <source>
        <dbReference type="ARBA" id="ARBA00022692"/>
    </source>
</evidence>
<keyword evidence="4 7" id="KW-0812">Transmembrane</keyword>
<comment type="caution">
    <text evidence="10">The sequence shown here is derived from an EMBL/GenBank/DDBJ whole genome shotgun (WGS) entry which is preliminary data.</text>
</comment>
<evidence type="ECO:0000256" key="3">
    <source>
        <dbReference type="ARBA" id="ARBA00022475"/>
    </source>
</evidence>
<keyword evidence="6 7" id="KW-0472">Membrane</keyword>
<evidence type="ECO:0000259" key="8">
    <source>
        <dbReference type="Pfam" id="PF04239"/>
    </source>
</evidence>
<evidence type="ECO:0000313" key="10">
    <source>
        <dbReference type="EMBL" id="MBW3366792.1"/>
    </source>
</evidence>
<dbReference type="Gene3D" id="3.30.240.20">
    <property type="entry name" value="bsu07140 like domains"/>
    <property type="match status" value="1"/>
</dbReference>
<feature type="transmembrane region" description="Helical" evidence="7">
    <location>
        <begin position="42"/>
        <end position="61"/>
    </location>
</feature>
<gene>
    <name evidence="10" type="ORF">KYK27_17160</name>
</gene>
<accession>A0ABS6XFN9</accession>
<feature type="domain" description="YetF C-terminal" evidence="8">
    <location>
        <begin position="90"/>
        <end position="159"/>
    </location>
</feature>
<dbReference type="InterPro" id="IPR048454">
    <property type="entry name" value="YetF_N"/>
</dbReference>
<evidence type="ECO:0000313" key="11">
    <source>
        <dbReference type="Proteomes" id="UP000774935"/>
    </source>
</evidence>
<evidence type="ECO:0000256" key="5">
    <source>
        <dbReference type="ARBA" id="ARBA00022989"/>
    </source>
</evidence>
<keyword evidence="11" id="KW-1185">Reference proteome</keyword>
<feature type="transmembrane region" description="Helical" evidence="7">
    <location>
        <begin position="12"/>
        <end position="30"/>
    </location>
</feature>
<keyword evidence="3" id="KW-1003">Cell membrane</keyword>
<dbReference type="Proteomes" id="UP000774935">
    <property type="component" value="Unassembled WGS sequence"/>
</dbReference>
<evidence type="ECO:0000256" key="6">
    <source>
        <dbReference type="ARBA" id="ARBA00023136"/>
    </source>
</evidence>
<keyword evidence="5 7" id="KW-1133">Transmembrane helix</keyword>
<evidence type="ECO:0000256" key="7">
    <source>
        <dbReference type="SAM" id="Phobius"/>
    </source>
</evidence>
<dbReference type="RefSeq" id="WP_199111532.1">
    <property type="nucleotide sequence ID" value="NZ_JAHWXQ010000006.1"/>
</dbReference>
<dbReference type="Pfam" id="PF04239">
    <property type="entry name" value="DUF421"/>
    <property type="match status" value="1"/>
</dbReference>
<dbReference type="Pfam" id="PF20730">
    <property type="entry name" value="YetF_N"/>
    <property type="match status" value="1"/>
</dbReference>
<dbReference type="PANTHER" id="PTHR34582:SF6">
    <property type="entry name" value="UPF0702 TRANSMEMBRANE PROTEIN YCAP"/>
    <property type="match status" value="1"/>
</dbReference>
<comment type="similarity">
    <text evidence="2">Belongs to the UPF0702 family.</text>
</comment>
<organism evidence="10 11">
    <name type="scientific">Pontibacter populi</name>
    <dbReference type="NCBI Taxonomy" id="890055"/>
    <lineage>
        <taxon>Bacteria</taxon>
        <taxon>Pseudomonadati</taxon>
        <taxon>Bacteroidota</taxon>
        <taxon>Cytophagia</taxon>
        <taxon>Cytophagales</taxon>
        <taxon>Hymenobacteraceae</taxon>
        <taxon>Pontibacter</taxon>
    </lineage>
</organism>
<evidence type="ECO:0000259" key="9">
    <source>
        <dbReference type="Pfam" id="PF20730"/>
    </source>
</evidence>
<name>A0ABS6XFN9_9BACT</name>
<comment type="subcellular location">
    <subcellularLocation>
        <location evidence="1">Cell membrane</location>
        <topology evidence="1">Multi-pass membrane protein</topology>
    </subcellularLocation>
</comment>
<feature type="domain" description="YetF-like N-terminal transmembrane" evidence="9">
    <location>
        <begin position="21"/>
        <end position="87"/>
    </location>
</feature>
<proteinExistence type="inferred from homology"/>
<dbReference type="EMBL" id="JAHWXQ010000006">
    <property type="protein sequence ID" value="MBW3366792.1"/>
    <property type="molecule type" value="Genomic_DNA"/>
</dbReference>
<evidence type="ECO:0000256" key="2">
    <source>
        <dbReference type="ARBA" id="ARBA00006448"/>
    </source>
</evidence>
<feature type="transmembrane region" description="Helical" evidence="7">
    <location>
        <begin position="67"/>
        <end position="89"/>
    </location>
</feature>
<sequence length="174" mass="19282">MEQFLFDSWTSLFRTLGIGLLSYVMLVLQLRLSGKRTLSKMNAFDFVVTIALGSTLATMLLSKDVTLADGAAAFALLISLQYIITWLSVRSEKIQNMVKAQPALLLYKGKFMEEDMQRERITKEEILAAIRSQGIGNVHNVDAVVLETQGNLSVIQKTEDGSGSVLQNVKPNQL</sequence>